<dbReference type="EMBL" id="JAULRT010000035">
    <property type="protein sequence ID" value="MDO3381539.1"/>
    <property type="molecule type" value="Genomic_DNA"/>
</dbReference>
<dbReference type="RefSeq" id="WP_302711671.1">
    <property type="nucleotide sequence ID" value="NZ_JAULRT010000035.1"/>
</dbReference>
<feature type="transmembrane region" description="Helical" evidence="1">
    <location>
        <begin position="12"/>
        <end position="33"/>
    </location>
</feature>
<sequence length="93" mass="10138">MAAKWLYSASDRYWDIAGMAFGALGCLALLGQLVSELQRQGASSLSLGFVLGFVAVYGFWLAYGLRFARPAIIFTNAVALCLQLALFGIVLWR</sequence>
<protein>
    <submittedName>
        <fullName evidence="2">Uncharacterized protein</fullName>
    </submittedName>
</protein>
<name>A0ABT8TBR1_9GAMM</name>
<proteinExistence type="predicted"/>
<evidence type="ECO:0000256" key="1">
    <source>
        <dbReference type="SAM" id="Phobius"/>
    </source>
</evidence>
<organism evidence="2 3">
    <name type="scientific">Gilvimarinus algae</name>
    <dbReference type="NCBI Taxonomy" id="3058037"/>
    <lineage>
        <taxon>Bacteria</taxon>
        <taxon>Pseudomonadati</taxon>
        <taxon>Pseudomonadota</taxon>
        <taxon>Gammaproteobacteria</taxon>
        <taxon>Cellvibrionales</taxon>
        <taxon>Cellvibrionaceae</taxon>
        <taxon>Gilvimarinus</taxon>
    </lineage>
</organism>
<dbReference type="Gene3D" id="1.20.1280.290">
    <property type="match status" value="1"/>
</dbReference>
<feature type="transmembrane region" description="Helical" evidence="1">
    <location>
        <begin position="45"/>
        <end position="65"/>
    </location>
</feature>
<dbReference type="Proteomes" id="UP001168380">
    <property type="component" value="Unassembled WGS sequence"/>
</dbReference>
<keyword evidence="1" id="KW-0812">Transmembrane</keyword>
<comment type="caution">
    <text evidence="2">The sequence shown here is derived from an EMBL/GenBank/DDBJ whole genome shotgun (WGS) entry which is preliminary data.</text>
</comment>
<keyword evidence="3" id="KW-1185">Reference proteome</keyword>
<accession>A0ABT8TBR1</accession>
<keyword evidence="1" id="KW-1133">Transmembrane helix</keyword>
<evidence type="ECO:0000313" key="2">
    <source>
        <dbReference type="EMBL" id="MDO3381539.1"/>
    </source>
</evidence>
<dbReference type="PROSITE" id="PS51257">
    <property type="entry name" value="PROKAR_LIPOPROTEIN"/>
    <property type="match status" value="1"/>
</dbReference>
<gene>
    <name evidence="2" type="ORF">QWI16_05090</name>
</gene>
<keyword evidence="1" id="KW-0472">Membrane</keyword>
<reference evidence="2" key="1">
    <citation type="submission" date="2023-07" db="EMBL/GenBank/DDBJ databases">
        <title>Gilvimarinus algae sp. nov., isolated from the surface of Kelp.</title>
        <authorList>
            <person name="Sun Y.Y."/>
            <person name="Gong Y."/>
            <person name="Du Z.J."/>
        </authorList>
    </citation>
    <scope>NUCLEOTIDE SEQUENCE</scope>
    <source>
        <strain evidence="2">SDUM040014</strain>
    </source>
</reference>
<evidence type="ECO:0000313" key="3">
    <source>
        <dbReference type="Proteomes" id="UP001168380"/>
    </source>
</evidence>
<feature type="transmembrane region" description="Helical" evidence="1">
    <location>
        <begin position="71"/>
        <end position="92"/>
    </location>
</feature>